<evidence type="ECO:0000256" key="1">
    <source>
        <dbReference type="ARBA" id="ARBA00023002"/>
    </source>
</evidence>
<reference evidence="4" key="1">
    <citation type="submission" date="2016-10" db="EMBL/GenBank/DDBJ databases">
        <authorList>
            <person name="Varghese N."/>
            <person name="Submissions S."/>
        </authorList>
    </citation>
    <scope>NUCLEOTIDE SEQUENCE [LARGE SCALE GENOMIC DNA]</scope>
    <source>
        <strain evidence="4">LMG 26416</strain>
    </source>
</reference>
<dbReference type="InterPro" id="IPR036188">
    <property type="entry name" value="FAD/NAD-bd_sf"/>
</dbReference>
<dbReference type="InterPro" id="IPR006076">
    <property type="entry name" value="FAD-dep_OxRdtase"/>
</dbReference>
<evidence type="ECO:0000313" key="4">
    <source>
        <dbReference type="Proteomes" id="UP000199120"/>
    </source>
</evidence>
<dbReference type="PANTHER" id="PTHR13847">
    <property type="entry name" value="SARCOSINE DEHYDROGENASE-RELATED"/>
    <property type="match status" value="1"/>
</dbReference>
<dbReference type="GO" id="GO:0005737">
    <property type="term" value="C:cytoplasm"/>
    <property type="evidence" value="ECO:0007669"/>
    <property type="project" value="TreeGrafter"/>
</dbReference>
<dbReference type="Gene3D" id="3.50.50.60">
    <property type="entry name" value="FAD/NAD(P)-binding domain"/>
    <property type="match status" value="1"/>
</dbReference>
<proteinExistence type="predicted"/>
<dbReference type="AlphaFoldDB" id="A0A1H7T2K9"/>
<dbReference type="EMBL" id="FOAJ01000013">
    <property type="protein sequence ID" value="SEL78027.1"/>
    <property type="molecule type" value="Genomic_DNA"/>
</dbReference>
<dbReference type="RefSeq" id="WP_090550132.1">
    <property type="nucleotide sequence ID" value="NZ_FNSR01000002.1"/>
</dbReference>
<dbReference type="Proteomes" id="UP000199120">
    <property type="component" value="Unassembled WGS sequence"/>
</dbReference>
<gene>
    <name evidence="3" type="ORF">SAMN05192542_113143</name>
</gene>
<evidence type="ECO:0000313" key="3">
    <source>
        <dbReference type="EMBL" id="SEL78027.1"/>
    </source>
</evidence>
<dbReference type="OrthoDB" id="9342835at2"/>
<sequence>MISSTLPNQDFAQRPYWWDEAPPQNEVRPSLSSSYDVAVVGGGFSGLATALELARNGVKVVVFEADQFGFNASARNSGGVSFGIDFAAVTRWRKWAGDKGPSVPELAHGALQSLIHMQDFIAKHAIDCDFRMNGRLTCATTPEHYGILEKRMEATNRLFDANAYMVTRGDQHEEIGSDRFHGVMVIPRSGQLQPARYLQALLKLCREAGVHLVDRTTVRRMDRQGPSQFTVVTDDAAIQATSVAVTTNAQAMRLKGSPLGNRVIPVASHIIVTERLPQELANQVVPFHRTGADSRRLMAYFRRTPDGSRFLYGGRAAPSEVSPEEAAEKLYGRMIGSFPLLAGKRIDYAWGCKVAFTFDRLPHIGQIDGLYYVAGCNGNGVAMMNYLGFHLARKIIGGGNESSCVFEQGNFPTLPFYTGKPWFLPLMTMGFGALDRREERKVQ</sequence>
<dbReference type="SUPFAM" id="SSF51905">
    <property type="entry name" value="FAD/NAD(P)-binding domain"/>
    <property type="match status" value="1"/>
</dbReference>
<dbReference type="PANTHER" id="PTHR13847:SF281">
    <property type="entry name" value="FAD DEPENDENT OXIDOREDUCTASE DOMAIN-CONTAINING PROTEIN"/>
    <property type="match status" value="1"/>
</dbReference>
<organism evidence="3 4">
    <name type="scientific">Paraburkholderia caballeronis</name>
    <dbReference type="NCBI Taxonomy" id="416943"/>
    <lineage>
        <taxon>Bacteria</taxon>
        <taxon>Pseudomonadati</taxon>
        <taxon>Pseudomonadota</taxon>
        <taxon>Betaproteobacteria</taxon>
        <taxon>Burkholderiales</taxon>
        <taxon>Burkholderiaceae</taxon>
        <taxon>Paraburkholderia</taxon>
    </lineage>
</organism>
<dbReference type="Pfam" id="PF01266">
    <property type="entry name" value="DAO"/>
    <property type="match status" value="1"/>
</dbReference>
<feature type="domain" description="FAD dependent oxidoreductase" evidence="2">
    <location>
        <begin position="36"/>
        <end position="392"/>
    </location>
</feature>
<keyword evidence="1" id="KW-0560">Oxidoreductase</keyword>
<evidence type="ECO:0000259" key="2">
    <source>
        <dbReference type="Pfam" id="PF01266"/>
    </source>
</evidence>
<name>A0A1H7T2K9_9BURK</name>
<keyword evidence="4" id="KW-1185">Reference proteome</keyword>
<accession>A0A1H7T2K9</accession>
<protein>
    <submittedName>
        <fullName evidence="3">Glycine/D-amino acid oxidase</fullName>
    </submittedName>
</protein>
<dbReference type="GO" id="GO:0016491">
    <property type="term" value="F:oxidoreductase activity"/>
    <property type="evidence" value="ECO:0007669"/>
    <property type="project" value="UniProtKB-KW"/>
</dbReference>
<dbReference type="Gene3D" id="3.30.9.10">
    <property type="entry name" value="D-Amino Acid Oxidase, subunit A, domain 2"/>
    <property type="match status" value="1"/>
</dbReference>
<dbReference type="STRING" id="416943.SAMN05445871_4984"/>